<proteinExistence type="predicted"/>
<evidence type="ECO:0000256" key="1">
    <source>
        <dbReference type="SAM" id="MobiDB-lite"/>
    </source>
</evidence>
<sequence length="102" mass="10036">MQEVYVAQAVLEAHDVRNVGGQGGHGLGGEARHDEQAVGAFGGGGEGAGGGVRAGSAGAPSGPKGVTGKKRTPSSRMDDGSFRWKRVAALADALPVEEGGGP</sequence>
<gene>
    <name evidence="2" type="ORF">GCM10009850_013090</name>
</gene>
<feature type="region of interest" description="Disordered" evidence="1">
    <location>
        <begin position="37"/>
        <end position="81"/>
    </location>
</feature>
<feature type="compositionally biased region" description="Gly residues" evidence="1">
    <location>
        <begin position="40"/>
        <end position="53"/>
    </location>
</feature>
<dbReference type="EMBL" id="BAAAQX010000002">
    <property type="protein sequence ID" value="GAA2205851.1"/>
    <property type="molecule type" value="Genomic_DNA"/>
</dbReference>
<evidence type="ECO:0000313" key="2">
    <source>
        <dbReference type="EMBL" id="GAA2205851.1"/>
    </source>
</evidence>
<reference evidence="2 3" key="1">
    <citation type="journal article" date="2019" name="Int. J. Syst. Evol. Microbiol.">
        <title>The Global Catalogue of Microorganisms (GCM) 10K type strain sequencing project: providing services to taxonomists for standard genome sequencing and annotation.</title>
        <authorList>
            <consortium name="The Broad Institute Genomics Platform"/>
            <consortium name="The Broad Institute Genome Sequencing Center for Infectious Disease"/>
            <person name="Wu L."/>
            <person name="Ma J."/>
        </authorList>
    </citation>
    <scope>NUCLEOTIDE SEQUENCE [LARGE SCALE GENOMIC DNA]</scope>
    <source>
        <strain evidence="2 3">JCM 16114</strain>
    </source>
</reference>
<feature type="compositionally biased region" description="Low complexity" evidence="1">
    <location>
        <begin position="54"/>
        <end position="64"/>
    </location>
</feature>
<name>A0ABN3C926_9ACTN</name>
<organism evidence="2 3">
    <name type="scientific">Nonomuraea monospora</name>
    <dbReference type="NCBI Taxonomy" id="568818"/>
    <lineage>
        <taxon>Bacteria</taxon>
        <taxon>Bacillati</taxon>
        <taxon>Actinomycetota</taxon>
        <taxon>Actinomycetes</taxon>
        <taxon>Streptosporangiales</taxon>
        <taxon>Streptosporangiaceae</taxon>
        <taxon>Nonomuraea</taxon>
    </lineage>
</organism>
<accession>A0ABN3C926</accession>
<keyword evidence="3" id="KW-1185">Reference proteome</keyword>
<evidence type="ECO:0000313" key="3">
    <source>
        <dbReference type="Proteomes" id="UP001499843"/>
    </source>
</evidence>
<dbReference type="Proteomes" id="UP001499843">
    <property type="component" value="Unassembled WGS sequence"/>
</dbReference>
<comment type="caution">
    <text evidence="2">The sequence shown here is derived from an EMBL/GenBank/DDBJ whole genome shotgun (WGS) entry which is preliminary data.</text>
</comment>
<protein>
    <submittedName>
        <fullName evidence="2">Uncharacterized protein</fullName>
    </submittedName>
</protein>